<dbReference type="RefSeq" id="WP_237979175.1">
    <property type="nucleotide sequence ID" value="NZ_JAKNCT010000009.1"/>
</dbReference>
<sequence>MTPESDSPQVVSRSLTRRFRRTAGVFLLAAAAAAALRFHALVTPVPEPQSGGTEAGLRAEFHNSRACAIMGDALCQEQLSFFYFEGVGTRREPVKGIWWLIRSFNNGNPRAAFDVGRILLTGEFGAHKNQRYAIWWLKRASEAGSANAEKLLGDAYRRGWGVPRNLETASAWYVLSAEHGNPEAAREIRALFFTQQ</sequence>
<comment type="caution">
    <text evidence="2">The sequence shown here is derived from an EMBL/GenBank/DDBJ whole genome shotgun (WGS) entry which is preliminary data.</text>
</comment>
<keyword evidence="3" id="KW-1185">Reference proteome</keyword>
<dbReference type="InterPro" id="IPR051726">
    <property type="entry name" value="Chitin_Synth_Reg"/>
</dbReference>
<evidence type="ECO:0000313" key="2">
    <source>
        <dbReference type="EMBL" id="MCG5031444.1"/>
    </source>
</evidence>
<dbReference type="SUPFAM" id="SSF81901">
    <property type="entry name" value="HCP-like"/>
    <property type="match status" value="1"/>
</dbReference>
<dbReference type="EMBL" id="JAKNCT010000009">
    <property type="protein sequence ID" value="MCG5031444.1"/>
    <property type="molecule type" value="Genomic_DNA"/>
</dbReference>
<dbReference type="Proteomes" id="UP001297600">
    <property type="component" value="Unassembled WGS sequence"/>
</dbReference>
<dbReference type="Gene3D" id="1.25.40.10">
    <property type="entry name" value="Tetratricopeptide repeat domain"/>
    <property type="match status" value="1"/>
</dbReference>
<dbReference type="PANTHER" id="PTHR46430">
    <property type="entry name" value="PROTEIN SKT5-RELATED"/>
    <property type="match status" value="1"/>
</dbReference>
<dbReference type="InterPro" id="IPR011990">
    <property type="entry name" value="TPR-like_helical_dom_sf"/>
</dbReference>
<evidence type="ECO:0000313" key="3">
    <source>
        <dbReference type="Proteomes" id="UP001297600"/>
    </source>
</evidence>
<gene>
    <name evidence="2" type="ORF">MAF45_08325</name>
</gene>
<dbReference type="InterPro" id="IPR006597">
    <property type="entry name" value="Sel1-like"/>
</dbReference>
<reference evidence="2 3" key="1">
    <citation type="submission" date="2022-02" db="EMBL/GenBank/DDBJ databases">
        <title>Mesosutterella porci, a novel member of the family Sutterellaceae from pig feces.</title>
        <authorList>
            <person name="Wylensek D."/>
            <person name="Clavel T."/>
        </authorList>
    </citation>
    <scope>NUCLEOTIDE SEQUENCE [LARGE SCALE GENOMIC DNA]</scope>
    <source>
        <strain evidence="3">oilRF-744-wt-GAM-9</strain>
    </source>
</reference>
<protein>
    <submittedName>
        <fullName evidence="2">Sel1 repeat family protein</fullName>
    </submittedName>
</protein>
<dbReference type="Pfam" id="PF08238">
    <property type="entry name" value="Sel1"/>
    <property type="match status" value="3"/>
</dbReference>
<dbReference type="SMART" id="SM00671">
    <property type="entry name" value="SEL1"/>
    <property type="match status" value="3"/>
</dbReference>
<proteinExistence type="predicted"/>
<organism evidence="2 3">
    <name type="scientific">Mesosutterella porci</name>
    <dbReference type="NCBI Taxonomy" id="2915351"/>
    <lineage>
        <taxon>Bacteria</taxon>
        <taxon>Pseudomonadati</taxon>
        <taxon>Pseudomonadota</taxon>
        <taxon>Betaproteobacteria</taxon>
        <taxon>Burkholderiales</taxon>
        <taxon>Sutterellaceae</taxon>
        <taxon>Mesosutterella</taxon>
    </lineage>
</organism>
<name>A0ABS9MSY7_9BURK</name>
<evidence type="ECO:0000256" key="1">
    <source>
        <dbReference type="ARBA" id="ARBA00022737"/>
    </source>
</evidence>
<accession>A0ABS9MSY7</accession>
<keyword evidence="1" id="KW-0677">Repeat</keyword>